<dbReference type="OrthoDB" id="294295at2759"/>
<dbReference type="GO" id="GO:0005829">
    <property type="term" value="C:cytosol"/>
    <property type="evidence" value="ECO:0007669"/>
    <property type="project" value="TreeGrafter"/>
</dbReference>
<dbReference type="PRINTS" id="PR00080">
    <property type="entry name" value="SDRFAMILY"/>
</dbReference>
<dbReference type="Proteomes" id="UP001152320">
    <property type="component" value="Chromosome 8"/>
</dbReference>
<evidence type="ECO:0000256" key="2">
    <source>
        <dbReference type="ARBA" id="ARBA00023002"/>
    </source>
</evidence>
<organism evidence="4 5">
    <name type="scientific">Holothuria leucospilota</name>
    <name type="common">Black long sea cucumber</name>
    <name type="synonym">Mertensiothuria leucospilota</name>
    <dbReference type="NCBI Taxonomy" id="206669"/>
    <lineage>
        <taxon>Eukaryota</taxon>
        <taxon>Metazoa</taxon>
        <taxon>Echinodermata</taxon>
        <taxon>Eleutherozoa</taxon>
        <taxon>Echinozoa</taxon>
        <taxon>Holothuroidea</taxon>
        <taxon>Aspidochirotacea</taxon>
        <taxon>Aspidochirotida</taxon>
        <taxon>Holothuriidae</taxon>
        <taxon>Holothuria</taxon>
    </lineage>
</organism>
<protein>
    <submittedName>
        <fullName evidence="4">Retinol dehydrogenase 8</fullName>
    </submittedName>
</protein>
<dbReference type="AlphaFoldDB" id="A0A9Q1C3P6"/>
<keyword evidence="2" id="KW-0560">Oxidoreductase</keyword>
<gene>
    <name evidence="4" type="ORF">HOLleu_18539</name>
</gene>
<keyword evidence="5" id="KW-1185">Reference proteome</keyword>
<dbReference type="PANTHER" id="PTHR43391:SF86">
    <property type="entry name" value="SHORT-CHAIN DEHYDROGENASE_REDUCTASE FAMILY PROTEIN"/>
    <property type="match status" value="1"/>
</dbReference>
<dbReference type="InterPro" id="IPR002347">
    <property type="entry name" value="SDR_fam"/>
</dbReference>
<comment type="caution">
    <text evidence="4">The sequence shown here is derived from an EMBL/GenBank/DDBJ whole genome shotgun (WGS) entry which is preliminary data.</text>
</comment>
<comment type="similarity">
    <text evidence="1 3">Belongs to the short-chain dehydrogenases/reductases (SDR) family.</text>
</comment>
<dbReference type="EMBL" id="JAIZAY010000008">
    <property type="protein sequence ID" value="KAJ8037658.1"/>
    <property type="molecule type" value="Genomic_DNA"/>
</dbReference>
<dbReference type="InterPro" id="IPR036291">
    <property type="entry name" value="NAD(P)-bd_dom_sf"/>
</dbReference>
<evidence type="ECO:0000313" key="4">
    <source>
        <dbReference type="EMBL" id="KAJ8037658.1"/>
    </source>
</evidence>
<proteinExistence type="inferred from homology"/>
<sequence>MQDIRMPKHSSTNTMADERKIVLVTGCSYGLGCYIAKTFAADEGQRFKVWATVRSLAEKTRMEEMAGSLLNKAIYILELDLSKQDSVDAAVDHILSQDDHVDILVNNAAITLIGPLECLDFNRGRQVFEVNFFGHIRLIQLLIPRMKERRWGRILNISSLASVVSKESKELCICMIFSHQFLDDCLTDLSVQGSPFLDFYVGSKHALEGFSESIASALRPFNVWVSVIQLAGVSTEHPTNVLVHGQTEGIVFSDGVDEATGDMLKVWQGHLKEGMTGVQVQAPEEVAKIVLSVVDTERPQFRFQSSQGGNFIASTRYSDPSGESAVSSAVDIITTHNLTK</sequence>
<accession>A0A9Q1C3P6</accession>
<evidence type="ECO:0000256" key="1">
    <source>
        <dbReference type="ARBA" id="ARBA00006484"/>
    </source>
</evidence>
<dbReference type="Gene3D" id="3.40.50.720">
    <property type="entry name" value="NAD(P)-binding Rossmann-like Domain"/>
    <property type="match status" value="1"/>
</dbReference>
<reference evidence="4" key="1">
    <citation type="submission" date="2021-10" db="EMBL/GenBank/DDBJ databases">
        <title>Tropical sea cucumber genome reveals ecological adaptation and Cuvierian tubules defense mechanism.</title>
        <authorList>
            <person name="Chen T."/>
        </authorList>
    </citation>
    <scope>NUCLEOTIDE SEQUENCE</scope>
    <source>
        <strain evidence="4">Nanhai2018</strain>
        <tissue evidence="4">Muscle</tissue>
    </source>
</reference>
<dbReference type="GO" id="GO:0016491">
    <property type="term" value="F:oxidoreductase activity"/>
    <property type="evidence" value="ECO:0007669"/>
    <property type="project" value="UniProtKB-KW"/>
</dbReference>
<dbReference type="Pfam" id="PF00106">
    <property type="entry name" value="adh_short"/>
    <property type="match status" value="1"/>
</dbReference>
<dbReference type="PRINTS" id="PR00081">
    <property type="entry name" value="GDHRDH"/>
</dbReference>
<dbReference type="PANTHER" id="PTHR43391">
    <property type="entry name" value="RETINOL DEHYDROGENASE-RELATED"/>
    <property type="match status" value="1"/>
</dbReference>
<evidence type="ECO:0000256" key="3">
    <source>
        <dbReference type="RuleBase" id="RU000363"/>
    </source>
</evidence>
<name>A0A9Q1C3P6_HOLLE</name>
<evidence type="ECO:0000313" key="5">
    <source>
        <dbReference type="Proteomes" id="UP001152320"/>
    </source>
</evidence>
<dbReference type="SUPFAM" id="SSF51735">
    <property type="entry name" value="NAD(P)-binding Rossmann-fold domains"/>
    <property type="match status" value="1"/>
</dbReference>